<dbReference type="AlphaFoldDB" id="A0AAE0S9R7"/>
<dbReference type="EMBL" id="JAEAOA010000895">
    <property type="protein sequence ID" value="KAK3588007.1"/>
    <property type="molecule type" value="Genomic_DNA"/>
</dbReference>
<gene>
    <name evidence="3" type="ORF">CHS0354_014538</name>
</gene>
<feature type="transmembrane region" description="Helical" evidence="2">
    <location>
        <begin position="12"/>
        <end position="31"/>
    </location>
</feature>
<reference evidence="3" key="1">
    <citation type="journal article" date="2021" name="Genome Biol. Evol.">
        <title>A High-Quality Reference Genome for a Parasitic Bivalve with Doubly Uniparental Inheritance (Bivalvia: Unionida).</title>
        <authorList>
            <person name="Smith C.H."/>
        </authorList>
    </citation>
    <scope>NUCLEOTIDE SEQUENCE</scope>
    <source>
        <strain evidence="3">CHS0354</strain>
    </source>
</reference>
<reference evidence="3" key="2">
    <citation type="journal article" date="2021" name="Genome Biol. Evol.">
        <title>Developing a high-quality reference genome for a parasitic bivalve with doubly uniparental inheritance (Bivalvia: Unionida).</title>
        <authorList>
            <person name="Smith C.H."/>
        </authorList>
    </citation>
    <scope>NUCLEOTIDE SEQUENCE</scope>
    <source>
        <strain evidence="3">CHS0354</strain>
        <tissue evidence="3">Mantle</tissue>
    </source>
</reference>
<dbReference type="Proteomes" id="UP001195483">
    <property type="component" value="Unassembled WGS sequence"/>
</dbReference>
<accession>A0AAE0S9R7</accession>
<name>A0AAE0S9R7_9BIVA</name>
<keyword evidence="4" id="KW-1185">Reference proteome</keyword>
<evidence type="ECO:0000256" key="1">
    <source>
        <dbReference type="SAM" id="MobiDB-lite"/>
    </source>
</evidence>
<sequence>MNNVKVDGHATVMLRLFAFVIILPPLCTGASVENKGNFGASSFINNHSDLLVLVTFVVLSIVIVFLCGGCTDIEVSTDTHPACGDSRSKRDYSSIGMGGATVVTEIYDPNRQQVPLPYSLSPQILNTANTFVGYESSTLSAQAYLPGNNVRPTAPSAQDCQPTRIGPGVHHPVGESEMPPPSYSEAVGASRSYQNYGF</sequence>
<feature type="region of interest" description="Disordered" evidence="1">
    <location>
        <begin position="153"/>
        <end position="189"/>
    </location>
</feature>
<keyword evidence="2" id="KW-0812">Transmembrane</keyword>
<feature type="transmembrane region" description="Helical" evidence="2">
    <location>
        <begin position="51"/>
        <end position="71"/>
    </location>
</feature>
<organism evidence="3 4">
    <name type="scientific">Potamilus streckersoni</name>
    <dbReference type="NCBI Taxonomy" id="2493646"/>
    <lineage>
        <taxon>Eukaryota</taxon>
        <taxon>Metazoa</taxon>
        <taxon>Spiralia</taxon>
        <taxon>Lophotrochozoa</taxon>
        <taxon>Mollusca</taxon>
        <taxon>Bivalvia</taxon>
        <taxon>Autobranchia</taxon>
        <taxon>Heteroconchia</taxon>
        <taxon>Palaeoheterodonta</taxon>
        <taxon>Unionida</taxon>
        <taxon>Unionoidea</taxon>
        <taxon>Unionidae</taxon>
        <taxon>Ambleminae</taxon>
        <taxon>Lampsilini</taxon>
        <taxon>Potamilus</taxon>
    </lineage>
</organism>
<evidence type="ECO:0000256" key="2">
    <source>
        <dbReference type="SAM" id="Phobius"/>
    </source>
</evidence>
<evidence type="ECO:0000313" key="3">
    <source>
        <dbReference type="EMBL" id="KAK3588007.1"/>
    </source>
</evidence>
<evidence type="ECO:0000313" key="4">
    <source>
        <dbReference type="Proteomes" id="UP001195483"/>
    </source>
</evidence>
<keyword evidence="2" id="KW-0472">Membrane</keyword>
<reference evidence="3" key="3">
    <citation type="submission" date="2023-05" db="EMBL/GenBank/DDBJ databases">
        <authorList>
            <person name="Smith C.H."/>
        </authorList>
    </citation>
    <scope>NUCLEOTIDE SEQUENCE</scope>
    <source>
        <strain evidence="3">CHS0354</strain>
        <tissue evidence="3">Mantle</tissue>
    </source>
</reference>
<keyword evidence="2" id="KW-1133">Transmembrane helix</keyword>
<protein>
    <submittedName>
        <fullName evidence="3">Uncharacterized protein</fullName>
    </submittedName>
</protein>
<comment type="caution">
    <text evidence="3">The sequence shown here is derived from an EMBL/GenBank/DDBJ whole genome shotgun (WGS) entry which is preliminary data.</text>
</comment>
<proteinExistence type="predicted"/>